<keyword evidence="1" id="KW-0732">Signal</keyword>
<protein>
    <submittedName>
        <fullName evidence="2">PEP-CTERM putative exosortase interaction domain-containing protein</fullName>
    </submittedName>
</protein>
<accession>K9WTB0</accession>
<dbReference type="KEGG" id="csg:Cylst_0425"/>
<proteinExistence type="predicted"/>
<organism evidence="2 3">
    <name type="scientific">Cylindrospermum stagnale PCC 7417</name>
    <dbReference type="NCBI Taxonomy" id="56107"/>
    <lineage>
        <taxon>Bacteria</taxon>
        <taxon>Bacillati</taxon>
        <taxon>Cyanobacteriota</taxon>
        <taxon>Cyanophyceae</taxon>
        <taxon>Nostocales</taxon>
        <taxon>Nostocaceae</taxon>
        <taxon>Cylindrospermum</taxon>
    </lineage>
</organism>
<gene>
    <name evidence="2" type="ORF">Cylst_0425</name>
</gene>
<evidence type="ECO:0000256" key="1">
    <source>
        <dbReference type="SAM" id="SignalP"/>
    </source>
</evidence>
<evidence type="ECO:0000313" key="2">
    <source>
        <dbReference type="EMBL" id="AFZ22772.1"/>
    </source>
</evidence>
<dbReference type="InterPro" id="IPR013424">
    <property type="entry name" value="Ice-binding_C"/>
</dbReference>
<dbReference type="InterPro" id="IPR026374">
    <property type="entry name" value="Cyano_PEP"/>
</dbReference>
<dbReference type="NCBIfam" id="TIGR02595">
    <property type="entry name" value="PEP_CTERM"/>
    <property type="match status" value="1"/>
</dbReference>
<dbReference type="AlphaFoldDB" id="K9WTB0"/>
<dbReference type="eggNOG" id="COG1404">
    <property type="taxonomic scope" value="Bacteria"/>
</dbReference>
<evidence type="ECO:0000313" key="3">
    <source>
        <dbReference type="Proteomes" id="UP000010475"/>
    </source>
</evidence>
<feature type="chain" id="PRO_5003937548" evidence="1">
    <location>
        <begin position="32"/>
        <end position="202"/>
    </location>
</feature>
<dbReference type="OrthoDB" id="7052168at2"/>
<dbReference type="NCBIfam" id="TIGR04155">
    <property type="entry name" value="cyano_PEP"/>
    <property type="match status" value="1"/>
</dbReference>
<reference evidence="2 3" key="1">
    <citation type="submission" date="2012-06" db="EMBL/GenBank/DDBJ databases">
        <title>Finished chromosome of genome of Cylindrospermum stagnale PCC 7417.</title>
        <authorList>
            <consortium name="US DOE Joint Genome Institute"/>
            <person name="Gugger M."/>
            <person name="Coursin T."/>
            <person name="Rippka R."/>
            <person name="Tandeau De Marsac N."/>
            <person name="Huntemann M."/>
            <person name="Wei C.-L."/>
            <person name="Han J."/>
            <person name="Detter J.C."/>
            <person name="Han C."/>
            <person name="Tapia R."/>
            <person name="Chen A."/>
            <person name="Kyrpides N."/>
            <person name="Mavromatis K."/>
            <person name="Markowitz V."/>
            <person name="Szeto E."/>
            <person name="Ivanova N."/>
            <person name="Pagani I."/>
            <person name="Pati A."/>
            <person name="Goodwin L."/>
            <person name="Nordberg H.P."/>
            <person name="Cantor M.N."/>
            <person name="Hua S.X."/>
            <person name="Woyke T."/>
            <person name="Kerfeld C.A."/>
        </authorList>
    </citation>
    <scope>NUCLEOTIDE SEQUENCE [LARGE SCALE GENOMIC DNA]</scope>
    <source>
        <strain evidence="2 3">PCC 7417</strain>
    </source>
</reference>
<sequence>MFTNIKHSFFTVGTGSLLSLGTLTIANPSYAVTLDLTTWNKIGDATLNSPTQATINSGTEPTVNTGGGSGSLEEFLSIPNNAIVDAIPNAVFGSAIQKTYAVNSGDVFSFNYTFSPSDSDVAFVTINNIITTLTASSPFSYSFTNAGNYNIGIGVVDVNDSIGPSTLTVTNADLQSVPEPTTMLGLLTGLGFGAAMKRRFRK</sequence>
<dbReference type="Proteomes" id="UP000010475">
    <property type="component" value="Chromosome"/>
</dbReference>
<dbReference type="EMBL" id="CP003642">
    <property type="protein sequence ID" value="AFZ22772.1"/>
    <property type="molecule type" value="Genomic_DNA"/>
</dbReference>
<feature type="signal peptide" evidence="1">
    <location>
        <begin position="1"/>
        <end position="31"/>
    </location>
</feature>
<dbReference type="RefSeq" id="WP_015206029.1">
    <property type="nucleotide sequence ID" value="NC_019757.1"/>
</dbReference>
<keyword evidence="3" id="KW-1185">Reference proteome</keyword>
<name>K9WTB0_9NOST</name>
<dbReference type="HOGENOM" id="CLU_088529_0_0_3"/>